<proteinExistence type="predicted"/>
<dbReference type="Pfam" id="PF13456">
    <property type="entry name" value="RVT_3"/>
    <property type="match status" value="1"/>
</dbReference>
<name>A0ABC8M0M2_ERUVS</name>
<sequence length="72" mass="7749">MKLEESDGPCTLKNGIRKLQGDSSIKPTNSSLEAEAVALSIAVQQMKTLGYDQVAFIGDCKPIIDESKSVLH</sequence>
<accession>A0ABC8M0M2</accession>
<evidence type="ECO:0000313" key="3">
    <source>
        <dbReference type="Proteomes" id="UP001642260"/>
    </source>
</evidence>
<dbReference type="InterPro" id="IPR002156">
    <property type="entry name" value="RNaseH_domain"/>
</dbReference>
<evidence type="ECO:0000259" key="1">
    <source>
        <dbReference type="Pfam" id="PF13456"/>
    </source>
</evidence>
<feature type="domain" description="RNase H type-1" evidence="1">
    <location>
        <begin position="13"/>
        <end position="66"/>
    </location>
</feature>
<keyword evidence="3" id="KW-1185">Reference proteome</keyword>
<gene>
    <name evidence="2" type="ORF">ERUC_LOCUS41216</name>
</gene>
<dbReference type="EMBL" id="CAKOAT010814042">
    <property type="protein sequence ID" value="CAH8388733.1"/>
    <property type="molecule type" value="Genomic_DNA"/>
</dbReference>
<dbReference type="Proteomes" id="UP001642260">
    <property type="component" value="Unassembled WGS sequence"/>
</dbReference>
<organism evidence="2 3">
    <name type="scientific">Eruca vesicaria subsp. sativa</name>
    <name type="common">Garden rocket</name>
    <name type="synonym">Eruca sativa</name>
    <dbReference type="NCBI Taxonomy" id="29727"/>
    <lineage>
        <taxon>Eukaryota</taxon>
        <taxon>Viridiplantae</taxon>
        <taxon>Streptophyta</taxon>
        <taxon>Embryophyta</taxon>
        <taxon>Tracheophyta</taxon>
        <taxon>Spermatophyta</taxon>
        <taxon>Magnoliopsida</taxon>
        <taxon>eudicotyledons</taxon>
        <taxon>Gunneridae</taxon>
        <taxon>Pentapetalae</taxon>
        <taxon>rosids</taxon>
        <taxon>malvids</taxon>
        <taxon>Brassicales</taxon>
        <taxon>Brassicaceae</taxon>
        <taxon>Brassiceae</taxon>
        <taxon>Eruca</taxon>
    </lineage>
</organism>
<protein>
    <recommendedName>
        <fullName evidence="1">RNase H type-1 domain-containing protein</fullName>
    </recommendedName>
</protein>
<reference evidence="2 3" key="1">
    <citation type="submission" date="2022-03" db="EMBL/GenBank/DDBJ databases">
        <authorList>
            <person name="Macdonald S."/>
            <person name="Ahmed S."/>
            <person name="Newling K."/>
        </authorList>
    </citation>
    <scope>NUCLEOTIDE SEQUENCE [LARGE SCALE GENOMIC DNA]</scope>
</reference>
<comment type="caution">
    <text evidence="2">The sequence shown here is derived from an EMBL/GenBank/DDBJ whole genome shotgun (WGS) entry which is preliminary data.</text>
</comment>
<dbReference type="AlphaFoldDB" id="A0ABC8M0M2"/>
<evidence type="ECO:0000313" key="2">
    <source>
        <dbReference type="EMBL" id="CAH8388733.1"/>
    </source>
</evidence>